<dbReference type="RefSeq" id="WP_379590986.1">
    <property type="nucleotide sequence ID" value="NZ_JBHTKK010000003.1"/>
</dbReference>
<proteinExistence type="predicted"/>
<gene>
    <name evidence="2" type="ORF">ACFQ19_04940</name>
</gene>
<reference evidence="3" key="1">
    <citation type="journal article" date="2019" name="Int. J. Syst. Evol. Microbiol.">
        <title>The Global Catalogue of Microorganisms (GCM) 10K type strain sequencing project: providing services to taxonomists for standard genome sequencing and annotation.</title>
        <authorList>
            <consortium name="The Broad Institute Genomics Platform"/>
            <consortium name="The Broad Institute Genome Sequencing Center for Infectious Disease"/>
            <person name="Wu L."/>
            <person name="Ma J."/>
        </authorList>
    </citation>
    <scope>NUCLEOTIDE SEQUENCE [LARGE SCALE GENOMIC DNA]</scope>
    <source>
        <strain evidence="3">CCUG 56608</strain>
    </source>
</reference>
<dbReference type="Proteomes" id="UP001597041">
    <property type="component" value="Unassembled WGS sequence"/>
</dbReference>
<evidence type="ECO:0000313" key="2">
    <source>
        <dbReference type="EMBL" id="MFD1065367.1"/>
    </source>
</evidence>
<feature type="region of interest" description="Disordered" evidence="1">
    <location>
        <begin position="1"/>
        <end position="25"/>
    </location>
</feature>
<feature type="compositionally biased region" description="Basic and acidic residues" evidence="1">
    <location>
        <begin position="7"/>
        <end position="25"/>
    </location>
</feature>
<accession>A0ABW3NCI0</accession>
<evidence type="ECO:0000256" key="1">
    <source>
        <dbReference type="SAM" id="MobiDB-lite"/>
    </source>
</evidence>
<sequence>MSSYKRQKLDNFPKAPYDKEDLAIGKPAGADRAKVALMPRG</sequence>
<evidence type="ECO:0000313" key="3">
    <source>
        <dbReference type="Proteomes" id="UP001597041"/>
    </source>
</evidence>
<dbReference type="EMBL" id="JBHTKK010000003">
    <property type="protein sequence ID" value="MFD1065367.1"/>
    <property type="molecule type" value="Genomic_DNA"/>
</dbReference>
<organism evidence="2 3">
    <name type="scientific">Oceanobacillus locisalsi</name>
    <dbReference type="NCBI Taxonomy" id="546107"/>
    <lineage>
        <taxon>Bacteria</taxon>
        <taxon>Bacillati</taxon>
        <taxon>Bacillota</taxon>
        <taxon>Bacilli</taxon>
        <taxon>Bacillales</taxon>
        <taxon>Bacillaceae</taxon>
        <taxon>Oceanobacillus</taxon>
    </lineage>
</organism>
<comment type="caution">
    <text evidence="2">The sequence shown here is derived from an EMBL/GenBank/DDBJ whole genome shotgun (WGS) entry which is preliminary data.</text>
</comment>
<name>A0ABW3NCI0_9BACI</name>
<protein>
    <submittedName>
        <fullName evidence="2">Uncharacterized protein</fullName>
    </submittedName>
</protein>
<keyword evidence="3" id="KW-1185">Reference proteome</keyword>